<accession>A0A2G8XYR7</accession>
<dbReference type="Proteomes" id="UP000236343">
    <property type="component" value="Unassembled WGS sequence"/>
</dbReference>
<dbReference type="EMBL" id="AGQR02002040">
    <property type="protein sequence ID" value="PIM00168.1"/>
    <property type="molecule type" value="Genomic_DNA"/>
</dbReference>
<name>A0A2G8XYR7_TOXGO</name>
<evidence type="ECO:0000313" key="1">
    <source>
        <dbReference type="EMBL" id="PIM00168.1"/>
    </source>
</evidence>
<organism evidence="1 2">
    <name type="scientific">Toxoplasma gondii COUG</name>
    <dbReference type="NCBI Taxonomy" id="1074873"/>
    <lineage>
        <taxon>Eukaryota</taxon>
        <taxon>Sar</taxon>
        <taxon>Alveolata</taxon>
        <taxon>Apicomplexa</taxon>
        <taxon>Conoidasida</taxon>
        <taxon>Coccidia</taxon>
        <taxon>Eucoccidiorida</taxon>
        <taxon>Eimeriorina</taxon>
        <taxon>Sarcocystidae</taxon>
        <taxon>Toxoplasma</taxon>
    </lineage>
</organism>
<dbReference type="AlphaFoldDB" id="A0A2G8XYR7"/>
<proteinExistence type="predicted"/>
<sequence length="149" mass="17187">MRRRVAFSRLRTTESFHSASIYTKNGRKQGYGERPRSDNKIAWAQREKSKHVVFCDTPSRFYGYSIEIGEHRVGLMLRIYGENTPISLRKPSILLAVVFLLSIVLTHERDTLMLYFRGHTFPVYNARTHGGDGSVQLLQISTREESSHV</sequence>
<comment type="caution">
    <text evidence="1">The sequence shown here is derived from an EMBL/GenBank/DDBJ whole genome shotgun (WGS) entry which is preliminary data.</text>
</comment>
<protein>
    <submittedName>
        <fullName evidence="1">Uncharacterized protein</fullName>
    </submittedName>
</protein>
<evidence type="ECO:0000313" key="2">
    <source>
        <dbReference type="Proteomes" id="UP000236343"/>
    </source>
</evidence>
<gene>
    <name evidence="1" type="ORF">TGCOUG_286525</name>
</gene>
<dbReference type="VEuPathDB" id="ToxoDB:TGCOUG_286525"/>
<reference evidence="1 2" key="1">
    <citation type="journal article" date="2016" name="Nat. Commun.">
        <title>Local admixture of amplified and diversified secreted pathogenesis determinants shapes mosaic Toxoplasma gondii genomes.</title>
        <authorList>
            <person name="Lorenzi H."/>
            <person name="Khan A."/>
            <person name="Behnke M.S."/>
            <person name="Namasivayam S."/>
            <person name="Swapna L.S."/>
            <person name="Hadjithomas M."/>
            <person name="Karamycheva S."/>
            <person name="Pinney D."/>
            <person name="Brunk B.P."/>
            <person name="Ajioka J.W."/>
            <person name="Ajzenberg D."/>
            <person name="Boothroyd J.C."/>
            <person name="Boyle J.P."/>
            <person name="Darde M.L."/>
            <person name="Diaz-Miranda M.A."/>
            <person name="Dubey J.P."/>
            <person name="Fritz H.M."/>
            <person name="Gennari S.M."/>
            <person name="Gregory B.D."/>
            <person name="Kim K."/>
            <person name="Saeij J.P."/>
            <person name="Su C."/>
            <person name="White M.W."/>
            <person name="Zhu X.Q."/>
            <person name="Howe D.K."/>
            <person name="Rosenthal B.M."/>
            <person name="Grigg M.E."/>
            <person name="Parkinson J."/>
            <person name="Liu L."/>
            <person name="Kissinger J.C."/>
            <person name="Roos D.S."/>
            <person name="Sibley L.D."/>
        </authorList>
    </citation>
    <scope>NUCLEOTIDE SEQUENCE [LARGE SCALE GENOMIC DNA]</scope>
    <source>
        <strain evidence="1 2">COUG</strain>
    </source>
</reference>